<protein>
    <submittedName>
        <fullName evidence="1">Uncharacterized protein</fullName>
    </submittedName>
</protein>
<keyword evidence="2" id="KW-1185">Reference proteome</keyword>
<dbReference type="EMBL" id="CM056742">
    <property type="protein sequence ID" value="KAJ8675275.1"/>
    <property type="molecule type" value="Genomic_DNA"/>
</dbReference>
<comment type="caution">
    <text evidence="1">The sequence shown here is derived from an EMBL/GenBank/DDBJ whole genome shotgun (WGS) entry which is preliminary data.</text>
</comment>
<accession>A0ACC2NVQ3</accession>
<evidence type="ECO:0000313" key="1">
    <source>
        <dbReference type="EMBL" id="KAJ8675275.1"/>
    </source>
</evidence>
<evidence type="ECO:0000313" key="2">
    <source>
        <dbReference type="Proteomes" id="UP001239111"/>
    </source>
</evidence>
<organism evidence="1 2">
    <name type="scientific">Eretmocerus hayati</name>
    <dbReference type="NCBI Taxonomy" id="131215"/>
    <lineage>
        <taxon>Eukaryota</taxon>
        <taxon>Metazoa</taxon>
        <taxon>Ecdysozoa</taxon>
        <taxon>Arthropoda</taxon>
        <taxon>Hexapoda</taxon>
        <taxon>Insecta</taxon>
        <taxon>Pterygota</taxon>
        <taxon>Neoptera</taxon>
        <taxon>Endopterygota</taxon>
        <taxon>Hymenoptera</taxon>
        <taxon>Apocrita</taxon>
        <taxon>Proctotrupomorpha</taxon>
        <taxon>Chalcidoidea</taxon>
        <taxon>Aphelinidae</taxon>
        <taxon>Aphelininae</taxon>
        <taxon>Eretmocerus</taxon>
    </lineage>
</organism>
<gene>
    <name evidence="1" type="ORF">QAD02_011061</name>
</gene>
<proteinExistence type="predicted"/>
<reference evidence="1" key="1">
    <citation type="submission" date="2023-04" db="EMBL/GenBank/DDBJ databases">
        <title>A chromosome-level genome assembly of the parasitoid wasp Eretmocerus hayati.</title>
        <authorList>
            <person name="Zhong Y."/>
            <person name="Liu S."/>
            <person name="Liu Y."/>
        </authorList>
    </citation>
    <scope>NUCLEOTIDE SEQUENCE</scope>
    <source>
        <strain evidence="1">ZJU_SS_LIU_2023</strain>
    </source>
</reference>
<name>A0ACC2NVQ3_9HYME</name>
<dbReference type="Proteomes" id="UP001239111">
    <property type="component" value="Chromosome 2"/>
</dbReference>
<sequence length="176" mass="20039">MPTKGVLSINEVNALPEENFEWLFANVIELCPEAAPIVAAKRPFSSSEDLKKAFDDYLEKLDTHEKESILSRHPDLAGKITEEDKLTIESQNEQKSAGLDSMTDDEKQTLSNNNCLYKEKFQFPFVICAKENKVKSILAGLEVRLKNNKEVELKTGIEEVKKICRIRIDDLVWPDL</sequence>